<name>A0AAV2YJH6_9STRA</name>
<sequence length="337" mass="39306">DTISRSEIPLGQDSKKPRKSRKKKFVVREAFVSIGHRRCFLSHIRRRIEVKTLRRSTTPLPSFVVTGEGDRVLGVEALAICCRRLAEPVRWSSREGEFFRMEVSLTRIFSTTIKLLFLLHKRRLYFHSALLRRRLQAYTEAIRLAEHRWRTASVFLIGPDTISRDQRHDPLWAKRCSDHIRMVRVVFIALFGRQWRFQTAFVLVCMAPSRDEVTTPHCWSRASCFASWRPGDASTAVLALPKRAMLVVLCNRGSVRATTERRQRERDLYSLIYVREEVHRICARNRRPCYAYRPCTSCPGCTMSTAMRPGLEDWERSVRCAPLDEASRVVRRLDDVL</sequence>
<evidence type="ECO:0000313" key="3">
    <source>
        <dbReference type="Proteomes" id="UP001146120"/>
    </source>
</evidence>
<reference evidence="2" key="1">
    <citation type="submission" date="2022-11" db="EMBL/GenBank/DDBJ databases">
        <authorList>
            <person name="Morgan W.R."/>
            <person name="Tartar A."/>
        </authorList>
    </citation>
    <scope>NUCLEOTIDE SEQUENCE</scope>
    <source>
        <strain evidence="2">ARSEF 373</strain>
    </source>
</reference>
<organism evidence="2 3">
    <name type="scientific">Lagenidium giganteum</name>
    <dbReference type="NCBI Taxonomy" id="4803"/>
    <lineage>
        <taxon>Eukaryota</taxon>
        <taxon>Sar</taxon>
        <taxon>Stramenopiles</taxon>
        <taxon>Oomycota</taxon>
        <taxon>Peronosporomycetes</taxon>
        <taxon>Pythiales</taxon>
        <taxon>Pythiaceae</taxon>
    </lineage>
</organism>
<evidence type="ECO:0000256" key="1">
    <source>
        <dbReference type="SAM" id="MobiDB-lite"/>
    </source>
</evidence>
<proteinExistence type="predicted"/>
<feature type="non-terminal residue" evidence="2">
    <location>
        <position position="1"/>
    </location>
</feature>
<accession>A0AAV2YJH6</accession>
<protein>
    <submittedName>
        <fullName evidence="2">Uncharacterized protein</fullName>
    </submittedName>
</protein>
<keyword evidence="3" id="KW-1185">Reference proteome</keyword>
<dbReference type="EMBL" id="DAKRPA010000298">
    <property type="protein sequence ID" value="DAZ93696.1"/>
    <property type="molecule type" value="Genomic_DNA"/>
</dbReference>
<reference evidence="2" key="2">
    <citation type="journal article" date="2023" name="Microbiol Resour">
        <title>Decontamination and Annotation of the Draft Genome Sequence of the Oomycete Lagenidium giganteum ARSEF 373.</title>
        <authorList>
            <person name="Morgan W.R."/>
            <person name="Tartar A."/>
        </authorList>
    </citation>
    <scope>NUCLEOTIDE SEQUENCE</scope>
    <source>
        <strain evidence="2">ARSEF 373</strain>
    </source>
</reference>
<dbReference type="AlphaFoldDB" id="A0AAV2YJH6"/>
<feature type="region of interest" description="Disordered" evidence="1">
    <location>
        <begin position="1"/>
        <end position="20"/>
    </location>
</feature>
<evidence type="ECO:0000313" key="2">
    <source>
        <dbReference type="EMBL" id="DAZ93696.1"/>
    </source>
</evidence>
<gene>
    <name evidence="2" type="ORF">N0F65_009247</name>
</gene>
<comment type="caution">
    <text evidence="2">The sequence shown here is derived from an EMBL/GenBank/DDBJ whole genome shotgun (WGS) entry which is preliminary data.</text>
</comment>
<dbReference type="Proteomes" id="UP001146120">
    <property type="component" value="Unassembled WGS sequence"/>
</dbReference>